<evidence type="ECO:0000256" key="5">
    <source>
        <dbReference type="RuleBase" id="RU003749"/>
    </source>
</evidence>
<protein>
    <recommendedName>
        <fullName evidence="5">Anti-sigma factor antagonist</fullName>
    </recommendedName>
</protein>
<dbReference type="PROSITE" id="PS50005">
    <property type="entry name" value="TPR"/>
    <property type="match status" value="4"/>
</dbReference>
<dbReference type="InterPro" id="IPR011990">
    <property type="entry name" value="TPR-like_helical_dom_sf"/>
</dbReference>
<comment type="similarity">
    <text evidence="1 5">Belongs to the anti-sigma-factor antagonist family.</text>
</comment>
<dbReference type="InterPro" id="IPR051685">
    <property type="entry name" value="Ycf3/AcsC/BcsC/TPR_MFPF"/>
</dbReference>
<dbReference type="Proteomes" id="UP000233256">
    <property type="component" value="Unassembled WGS sequence"/>
</dbReference>
<name>A0A2N1PQD5_9BACT</name>
<sequence>MDTREEEKRFSYLVRESGKITIVDFIGELDMHTLPDAVELTNNLIANEKVDILVNLSKLRYIDSSGLGFFTGTLKKLQRYSGDMKLANLSSYIARIFSLIHLDYFIEIHDSVDAALQAFRDTGAVAEKKWKRIIEITPEYPDAYYNLGIVYRNQGALDKAVIEFKKALEINPRYAECHNALGEVLWDRGNQDGAIECFRKAIELNPKMADSLFNLGRAYNNRNMLTEAVQEYRKAVELNPNYADFRMKYGLVLKKTGRTEEAAAEFLQALAINPAYVDAHYQLARLYYDLNDFDAAMPHLLKVKEMAVNSERAIEVSQLIDEIGALWANS</sequence>
<dbReference type="Gene3D" id="3.30.750.24">
    <property type="entry name" value="STAS domain"/>
    <property type="match status" value="1"/>
</dbReference>
<dbReference type="Pfam" id="PF13414">
    <property type="entry name" value="TPR_11"/>
    <property type="match status" value="1"/>
</dbReference>
<gene>
    <name evidence="7" type="ORF">CVV64_09320</name>
</gene>
<organism evidence="7 8">
    <name type="scientific">Candidatus Wallbacteria bacterium HGW-Wallbacteria-1</name>
    <dbReference type="NCBI Taxonomy" id="2013854"/>
    <lineage>
        <taxon>Bacteria</taxon>
        <taxon>Candidatus Walliibacteriota</taxon>
    </lineage>
</organism>
<dbReference type="CDD" id="cd07043">
    <property type="entry name" value="STAS_anti-anti-sigma_factors"/>
    <property type="match status" value="1"/>
</dbReference>
<evidence type="ECO:0000256" key="4">
    <source>
        <dbReference type="PROSITE-ProRule" id="PRU00339"/>
    </source>
</evidence>
<feature type="domain" description="STAS" evidence="6">
    <location>
        <begin position="10"/>
        <end position="119"/>
    </location>
</feature>
<evidence type="ECO:0000256" key="1">
    <source>
        <dbReference type="ARBA" id="ARBA00009013"/>
    </source>
</evidence>
<dbReference type="PANTHER" id="PTHR44943:SF8">
    <property type="entry name" value="TPR REPEAT-CONTAINING PROTEIN MJ0263"/>
    <property type="match status" value="1"/>
</dbReference>
<dbReference type="GO" id="GO:0043856">
    <property type="term" value="F:anti-sigma factor antagonist activity"/>
    <property type="evidence" value="ECO:0007669"/>
    <property type="project" value="InterPro"/>
</dbReference>
<evidence type="ECO:0000313" key="7">
    <source>
        <dbReference type="EMBL" id="PKK90551.1"/>
    </source>
</evidence>
<dbReference type="PROSITE" id="PS50801">
    <property type="entry name" value="STAS"/>
    <property type="match status" value="1"/>
</dbReference>
<feature type="repeat" description="TPR" evidence="4">
    <location>
        <begin position="243"/>
        <end position="276"/>
    </location>
</feature>
<dbReference type="InterPro" id="IPR019734">
    <property type="entry name" value="TPR_rpt"/>
</dbReference>
<evidence type="ECO:0000313" key="8">
    <source>
        <dbReference type="Proteomes" id="UP000233256"/>
    </source>
</evidence>
<feature type="repeat" description="TPR" evidence="4">
    <location>
        <begin position="209"/>
        <end position="242"/>
    </location>
</feature>
<keyword evidence="2" id="KW-0677">Repeat</keyword>
<dbReference type="NCBIfam" id="TIGR00377">
    <property type="entry name" value="ant_ant_sig"/>
    <property type="match status" value="1"/>
</dbReference>
<reference evidence="7 8" key="1">
    <citation type="journal article" date="2017" name="ISME J.">
        <title>Potential for microbial H2 and metal transformations associated with novel bacteria and archaea in deep terrestrial subsurface sediments.</title>
        <authorList>
            <person name="Hernsdorf A.W."/>
            <person name="Amano Y."/>
            <person name="Miyakawa K."/>
            <person name="Ise K."/>
            <person name="Suzuki Y."/>
            <person name="Anantharaman K."/>
            <person name="Probst A."/>
            <person name="Burstein D."/>
            <person name="Thomas B.C."/>
            <person name="Banfield J.F."/>
        </authorList>
    </citation>
    <scope>NUCLEOTIDE SEQUENCE [LARGE SCALE GENOMIC DNA]</scope>
    <source>
        <strain evidence="7">HGW-Wallbacteria-1</strain>
    </source>
</reference>
<proteinExistence type="inferred from homology"/>
<accession>A0A2N1PQD5</accession>
<dbReference type="Pfam" id="PF01740">
    <property type="entry name" value="STAS"/>
    <property type="match status" value="1"/>
</dbReference>
<evidence type="ECO:0000259" key="6">
    <source>
        <dbReference type="PROSITE" id="PS50801"/>
    </source>
</evidence>
<dbReference type="EMBL" id="PGXC01000005">
    <property type="protein sequence ID" value="PKK90551.1"/>
    <property type="molecule type" value="Genomic_DNA"/>
</dbReference>
<dbReference type="PANTHER" id="PTHR44943">
    <property type="entry name" value="CELLULOSE SYNTHASE OPERON PROTEIN C"/>
    <property type="match status" value="1"/>
</dbReference>
<feature type="repeat" description="TPR" evidence="4">
    <location>
        <begin position="175"/>
        <end position="208"/>
    </location>
</feature>
<evidence type="ECO:0000256" key="3">
    <source>
        <dbReference type="ARBA" id="ARBA00022803"/>
    </source>
</evidence>
<dbReference type="Pfam" id="PF00515">
    <property type="entry name" value="TPR_1"/>
    <property type="match status" value="1"/>
</dbReference>
<dbReference type="PROSITE" id="PS50293">
    <property type="entry name" value="TPR_REGION"/>
    <property type="match status" value="3"/>
</dbReference>
<dbReference type="SMART" id="SM00028">
    <property type="entry name" value="TPR"/>
    <property type="match status" value="5"/>
</dbReference>
<dbReference type="SUPFAM" id="SSF48452">
    <property type="entry name" value="TPR-like"/>
    <property type="match status" value="1"/>
</dbReference>
<dbReference type="InterPro" id="IPR002645">
    <property type="entry name" value="STAS_dom"/>
</dbReference>
<dbReference type="Pfam" id="PF13432">
    <property type="entry name" value="TPR_16"/>
    <property type="match status" value="1"/>
</dbReference>
<dbReference type="AlphaFoldDB" id="A0A2N1PQD5"/>
<keyword evidence="3 4" id="KW-0802">TPR repeat</keyword>
<comment type="caution">
    <text evidence="7">The sequence shown here is derived from an EMBL/GenBank/DDBJ whole genome shotgun (WGS) entry which is preliminary data.</text>
</comment>
<dbReference type="Gene3D" id="1.25.40.10">
    <property type="entry name" value="Tetratricopeptide repeat domain"/>
    <property type="match status" value="2"/>
</dbReference>
<dbReference type="InterPro" id="IPR036513">
    <property type="entry name" value="STAS_dom_sf"/>
</dbReference>
<evidence type="ECO:0000256" key="2">
    <source>
        <dbReference type="ARBA" id="ARBA00022737"/>
    </source>
</evidence>
<feature type="repeat" description="TPR" evidence="4">
    <location>
        <begin position="141"/>
        <end position="174"/>
    </location>
</feature>
<dbReference type="SUPFAM" id="SSF52091">
    <property type="entry name" value="SpoIIaa-like"/>
    <property type="match status" value="1"/>
</dbReference>
<dbReference type="InterPro" id="IPR003658">
    <property type="entry name" value="Anti-sigma_ant"/>
</dbReference>